<dbReference type="AlphaFoldDB" id="A0A2G4SEQ2"/>
<feature type="region of interest" description="Disordered" evidence="1">
    <location>
        <begin position="210"/>
        <end position="284"/>
    </location>
</feature>
<evidence type="ECO:0000313" key="3">
    <source>
        <dbReference type="Proteomes" id="UP000242254"/>
    </source>
</evidence>
<proteinExistence type="predicted"/>
<reference evidence="2 3" key="1">
    <citation type="journal article" date="2016" name="Proc. Natl. Acad. Sci. U.S.A.">
        <title>Lipid metabolic changes in an early divergent fungus govern the establishment of a mutualistic symbiosis with endobacteria.</title>
        <authorList>
            <person name="Lastovetsky O.A."/>
            <person name="Gaspar M.L."/>
            <person name="Mondo S.J."/>
            <person name="LaButti K.M."/>
            <person name="Sandor L."/>
            <person name="Grigoriev I.V."/>
            <person name="Henry S.A."/>
            <person name="Pawlowska T.E."/>
        </authorList>
    </citation>
    <scope>NUCLEOTIDE SEQUENCE [LARGE SCALE GENOMIC DNA]</scope>
    <source>
        <strain evidence="2 3">ATCC 52813</strain>
    </source>
</reference>
<dbReference type="EMBL" id="KZ303883">
    <property type="protein sequence ID" value="PHZ07258.1"/>
    <property type="molecule type" value="Genomic_DNA"/>
</dbReference>
<accession>A0A2G4SEQ2</accession>
<dbReference type="Proteomes" id="UP000242254">
    <property type="component" value="Unassembled WGS sequence"/>
</dbReference>
<feature type="compositionally biased region" description="Polar residues" evidence="1">
    <location>
        <begin position="17"/>
        <end position="27"/>
    </location>
</feature>
<gene>
    <name evidence="2" type="ORF">RHIMIDRAFT_304587</name>
</gene>
<name>A0A2G4SEQ2_RHIZD</name>
<dbReference type="GeneID" id="35445439"/>
<evidence type="ECO:0000313" key="2">
    <source>
        <dbReference type="EMBL" id="PHZ07258.1"/>
    </source>
</evidence>
<protein>
    <submittedName>
        <fullName evidence="2">Uncharacterized protein</fullName>
    </submittedName>
</protein>
<evidence type="ECO:0000256" key="1">
    <source>
        <dbReference type="SAM" id="MobiDB-lite"/>
    </source>
</evidence>
<feature type="compositionally biased region" description="Polar residues" evidence="1">
    <location>
        <begin position="231"/>
        <end position="247"/>
    </location>
</feature>
<dbReference type="STRING" id="1340429.A0A2G4SEQ2"/>
<sequence length="284" mass="31647">MPDNTSDPQMMMDSSHHPSVSHNTPSPLHSLGTRPQYDWTAPDILSSCLKLDRDLFSTENILSDESRRELIEAYPALHNVEYRAPATLLAAQKCMNKAQQLEDSSLRDIQYLLSGVFRPLDILGHEMLQSSGVSETDLERHLSILNHARTLLINACATITYSRNKIAMRAVNPCFNAPDPSASKRYTMAAEDFHQAITQQTSTAKALNEARIGFRSPKRSTSEKFSRLPKSGNQLPGTTPSFPSTDPQPFFRSGPSSSHGGYQQQVNRGTSSNSKNPFRQKDRQ</sequence>
<keyword evidence="3" id="KW-1185">Reference proteome</keyword>
<feature type="compositionally biased region" description="Polar residues" evidence="1">
    <location>
        <begin position="254"/>
        <end position="277"/>
    </location>
</feature>
<feature type="region of interest" description="Disordered" evidence="1">
    <location>
        <begin position="1"/>
        <end position="33"/>
    </location>
</feature>
<dbReference type="RefSeq" id="XP_023460966.1">
    <property type="nucleotide sequence ID" value="XM_023614450.1"/>
</dbReference>
<organism evidence="2 3">
    <name type="scientific">Rhizopus microsporus ATCC 52813</name>
    <dbReference type="NCBI Taxonomy" id="1340429"/>
    <lineage>
        <taxon>Eukaryota</taxon>
        <taxon>Fungi</taxon>
        <taxon>Fungi incertae sedis</taxon>
        <taxon>Mucoromycota</taxon>
        <taxon>Mucoromycotina</taxon>
        <taxon>Mucoromycetes</taxon>
        <taxon>Mucorales</taxon>
        <taxon>Mucorineae</taxon>
        <taxon>Rhizopodaceae</taxon>
        <taxon>Rhizopus</taxon>
    </lineage>
</organism>